<dbReference type="GO" id="GO:0005737">
    <property type="term" value="C:cytoplasm"/>
    <property type="evidence" value="ECO:0007669"/>
    <property type="project" value="UniProtKB-SubCell"/>
</dbReference>
<dbReference type="EC" id="3.5.1.14" evidence="3"/>
<dbReference type="InterPro" id="IPR002933">
    <property type="entry name" value="Peptidase_M20"/>
</dbReference>
<comment type="subcellular location">
    <subcellularLocation>
        <location evidence="1">Cytoplasm</location>
    </subcellularLocation>
</comment>
<feature type="binding site" evidence="10">
    <location>
        <position position="156"/>
    </location>
    <ligand>
        <name>Zn(2+)</name>
        <dbReference type="ChEBI" id="CHEBI:29105"/>
        <label>2</label>
    </ligand>
</feature>
<dbReference type="InterPro" id="IPR010159">
    <property type="entry name" value="N-acyl_aa_amidohydrolase"/>
</dbReference>
<evidence type="ECO:0000256" key="5">
    <source>
        <dbReference type="ARBA" id="ARBA00022723"/>
    </source>
</evidence>
<evidence type="ECO:0000256" key="6">
    <source>
        <dbReference type="ARBA" id="ARBA00022801"/>
    </source>
</evidence>
<dbReference type="EMBL" id="VVIM01000008">
    <property type="protein sequence ID" value="KAB0795535.1"/>
    <property type="molecule type" value="Genomic_DNA"/>
</dbReference>
<dbReference type="Proteomes" id="UP000327044">
    <property type="component" value="Unassembled WGS sequence"/>
</dbReference>
<feature type="binding site" evidence="10">
    <location>
        <position position="121"/>
    </location>
    <ligand>
        <name>Zn(2+)</name>
        <dbReference type="ChEBI" id="CHEBI:29105"/>
        <label>2</label>
    </ligand>
</feature>
<evidence type="ECO:0000256" key="4">
    <source>
        <dbReference type="ARBA" id="ARBA00022490"/>
    </source>
</evidence>
<dbReference type="InterPro" id="IPR011650">
    <property type="entry name" value="Peptidase_M20_dimer"/>
</dbReference>
<dbReference type="Pfam" id="PF07687">
    <property type="entry name" value="M20_dimer"/>
    <property type="match status" value="1"/>
</dbReference>
<dbReference type="SUPFAM" id="SSF55031">
    <property type="entry name" value="Bacterial exopeptidase dimerisation domain"/>
    <property type="match status" value="1"/>
</dbReference>
<sequence>MVIASKKKMTTSSKKLDAIAVENFREYLRIPSVHPDIDYEPCVTFLEKQAKEIGLKVSVFRDVPKNPMVVLTWMGKESDLPSIVLNSHMDVVPVFEEQWAHKPFGAEIDSEGNIYARGAQDCKCTGIQYLEAIRRLKLNGVEPRRTVHVTFMPDEELGGVNGAEQYVKTQNFKNLNAGCALDEAAGGENKTLIVFYGEKRRWSFRIHCPGQSGHGSLLLENTPGEKVRAVLSNVYDFRAEQKVKEAQDKRTDRITSINLTIIEGGIKNNVIPNELALVFDTRVPMDDSEGFERKVHQWCKNAGAGVWLEDVHKGGKHPNTPIDNSNIFWVAFKEAVHAMGYGVNPILSPANSDARFFREALIPTFGFSPNQDSPIMAHSNDEFLNVNVFLKGIEIYQEIIRALFNA</sequence>
<protein>
    <recommendedName>
        <fullName evidence="3">N-acyl-aliphatic-L-amino acid amidohydrolase</fullName>
        <ecNumber evidence="3">3.5.1.14</ecNumber>
    </recommendedName>
    <alternativeName>
        <fullName evidence="8">N-acyl-L-amino-acid amidohydrolase</fullName>
    </alternativeName>
</protein>
<evidence type="ECO:0000313" key="12">
    <source>
        <dbReference type="EMBL" id="KAB0795535.1"/>
    </source>
</evidence>
<comment type="similarity">
    <text evidence="2">Belongs to the peptidase M20A family.</text>
</comment>
<accession>A0A5N4ADY7</accession>
<dbReference type="NCBIfam" id="TIGR01880">
    <property type="entry name" value="Ac-peptdase-euk"/>
    <property type="match status" value="1"/>
</dbReference>
<evidence type="ECO:0000256" key="3">
    <source>
        <dbReference type="ARBA" id="ARBA00011913"/>
    </source>
</evidence>
<dbReference type="PIRSF" id="PIRSF036696">
    <property type="entry name" value="ACY-1"/>
    <property type="match status" value="1"/>
</dbReference>
<keyword evidence="13" id="KW-1185">Reference proteome</keyword>
<dbReference type="GO" id="GO:0046872">
    <property type="term" value="F:metal ion binding"/>
    <property type="evidence" value="ECO:0007669"/>
    <property type="project" value="UniProtKB-KW"/>
</dbReference>
<proteinExistence type="inferred from homology"/>
<feature type="binding site" evidence="10">
    <location>
        <position position="183"/>
    </location>
    <ligand>
        <name>Zn(2+)</name>
        <dbReference type="ChEBI" id="CHEBI:29105"/>
        <label>1</label>
    </ligand>
</feature>
<feature type="active site" description="Proton acceptor" evidence="9">
    <location>
        <position position="155"/>
    </location>
</feature>
<gene>
    <name evidence="12" type="ORF">PPYR_12374</name>
</gene>
<dbReference type="InParanoid" id="A0A5N4ADY7"/>
<dbReference type="Gene3D" id="1.10.150.900">
    <property type="match status" value="1"/>
</dbReference>
<evidence type="ECO:0000313" key="13">
    <source>
        <dbReference type="Proteomes" id="UP000327044"/>
    </source>
</evidence>
<keyword evidence="4" id="KW-0963">Cytoplasm</keyword>
<dbReference type="OrthoDB" id="3064516at2759"/>
<evidence type="ECO:0000256" key="7">
    <source>
        <dbReference type="ARBA" id="ARBA00022833"/>
    </source>
</evidence>
<keyword evidence="6" id="KW-0378">Hydrolase</keyword>
<dbReference type="GO" id="GO:0006520">
    <property type="term" value="P:amino acid metabolic process"/>
    <property type="evidence" value="ECO:0007669"/>
    <property type="project" value="InterPro"/>
</dbReference>
<evidence type="ECO:0000256" key="8">
    <source>
        <dbReference type="ARBA" id="ARBA00029656"/>
    </source>
</evidence>
<evidence type="ECO:0000256" key="2">
    <source>
        <dbReference type="ARBA" id="ARBA00006247"/>
    </source>
</evidence>
<dbReference type="Gene3D" id="3.40.630.10">
    <property type="entry name" value="Zn peptidases"/>
    <property type="match status" value="1"/>
</dbReference>
<dbReference type="GO" id="GO:0004046">
    <property type="term" value="F:aminoacylase activity"/>
    <property type="evidence" value="ECO:0007669"/>
    <property type="project" value="UniProtKB-EC"/>
</dbReference>
<comment type="cofactor">
    <cofactor evidence="10">
        <name>Zn(2+)</name>
        <dbReference type="ChEBI" id="CHEBI:29105"/>
    </cofactor>
    <text evidence="10">Binds 2 Zn(2+) ions per subunit.</text>
</comment>
<dbReference type="PANTHER" id="PTHR45892">
    <property type="entry name" value="AMINOACYLASE-1"/>
    <property type="match status" value="1"/>
</dbReference>
<name>A0A5N4ADY7_PHOPY</name>
<dbReference type="AlphaFoldDB" id="A0A5N4ADY7"/>
<feature type="binding site" evidence="10">
    <location>
        <position position="121"/>
    </location>
    <ligand>
        <name>Zn(2+)</name>
        <dbReference type="ChEBI" id="CHEBI:29105"/>
        <label>1</label>
    </ligand>
</feature>
<dbReference type="PANTHER" id="PTHR45892:SF1">
    <property type="entry name" value="AMINOACYLASE-1"/>
    <property type="match status" value="1"/>
</dbReference>
<evidence type="ECO:0000256" key="10">
    <source>
        <dbReference type="PIRSR" id="PIRSR036696-2"/>
    </source>
</evidence>
<dbReference type="InterPro" id="IPR052083">
    <property type="entry name" value="Aminoacylase-1_M20A"/>
</dbReference>
<dbReference type="InterPro" id="IPR001261">
    <property type="entry name" value="ArgE/DapE_CS"/>
</dbReference>
<dbReference type="InterPro" id="IPR036264">
    <property type="entry name" value="Bact_exopeptidase_dim_dom"/>
</dbReference>
<keyword evidence="7 10" id="KW-0862">Zinc</keyword>
<reference evidence="12 13" key="1">
    <citation type="journal article" date="2018" name="Elife">
        <title>Firefly genomes illuminate parallel origins of bioluminescence in beetles.</title>
        <authorList>
            <person name="Fallon T.R."/>
            <person name="Lower S.E."/>
            <person name="Chang C.H."/>
            <person name="Bessho-Uehara M."/>
            <person name="Martin G.J."/>
            <person name="Bewick A.J."/>
            <person name="Behringer M."/>
            <person name="Debat H.J."/>
            <person name="Wong I."/>
            <person name="Day J.C."/>
            <person name="Suvorov A."/>
            <person name="Silva C.J."/>
            <person name="Stanger-Hall K.F."/>
            <person name="Hall D.W."/>
            <person name="Schmitz R.J."/>
            <person name="Nelson D.R."/>
            <person name="Lewis S.M."/>
            <person name="Shigenobu S."/>
            <person name="Bybee S.M."/>
            <person name="Larracuente A.M."/>
            <person name="Oba Y."/>
            <person name="Weng J.K."/>
        </authorList>
    </citation>
    <scope>NUCLEOTIDE SEQUENCE [LARGE SCALE GENOMIC DNA]</scope>
    <source>
        <strain evidence="12">1611_PpyrPB1</strain>
        <tissue evidence="12">Whole body</tissue>
    </source>
</reference>
<feature type="binding site" evidence="10">
    <location>
        <position position="378"/>
    </location>
    <ligand>
        <name>Zn(2+)</name>
        <dbReference type="ChEBI" id="CHEBI:29105"/>
        <label>2</label>
    </ligand>
</feature>
<organism evidence="12 13">
    <name type="scientific">Photinus pyralis</name>
    <name type="common">Common eastern firefly</name>
    <name type="synonym">Lampyris pyralis</name>
    <dbReference type="NCBI Taxonomy" id="7054"/>
    <lineage>
        <taxon>Eukaryota</taxon>
        <taxon>Metazoa</taxon>
        <taxon>Ecdysozoa</taxon>
        <taxon>Arthropoda</taxon>
        <taxon>Hexapoda</taxon>
        <taxon>Insecta</taxon>
        <taxon>Pterygota</taxon>
        <taxon>Neoptera</taxon>
        <taxon>Endopterygota</taxon>
        <taxon>Coleoptera</taxon>
        <taxon>Polyphaga</taxon>
        <taxon>Elateriformia</taxon>
        <taxon>Elateroidea</taxon>
        <taxon>Lampyridae</taxon>
        <taxon>Lampyrinae</taxon>
        <taxon>Photinus</taxon>
    </lineage>
</organism>
<feature type="active site" evidence="9">
    <location>
        <position position="90"/>
    </location>
</feature>
<dbReference type="FunFam" id="3.40.630.10:FF:000019">
    <property type="entry name" value="Aminoacylase 1"/>
    <property type="match status" value="1"/>
</dbReference>
<comment type="caution">
    <text evidence="12">The sequence shown here is derived from an EMBL/GenBank/DDBJ whole genome shotgun (WGS) entry which is preliminary data.</text>
</comment>
<dbReference type="SUPFAM" id="SSF53187">
    <property type="entry name" value="Zn-dependent exopeptidases"/>
    <property type="match status" value="1"/>
</dbReference>
<feature type="domain" description="Peptidase M20 dimerisation" evidence="11">
    <location>
        <begin position="196"/>
        <end position="303"/>
    </location>
</feature>
<evidence type="ECO:0000256" key="9">
    <source>
        <dbReference type="PIRSR" id="PIRSR036696-1"/>
    </source>
</evidence>
<dbReference type="Pfam" id="PF01546">
    <property type="entry name" value="Peptidase_M20"/>
    <property type="match status" value="1"/>
</dbReference>
<evidence type="ECO:0000259" key="11">
    <source>
        <dbReference type="Pfam" id="PF07687"/>
    </source>
</evidence>
<keyword evidence="5 10" id="KW-0479">Metal-binding</keyword>
<dbReference type="Gene3D" id="3.30.70.360">
    <property type="match status" value="1"/>
</dbReference>
<evidence type="ECO:0000256" key="1">
    <source>
        <dbReference type="ARBA" id="ARBA00004496"/>
    </source>
</evidence>
<dbReference type="PROSITE" id="PS00759">
    <property type="entry name" value="ARGE_DAPE_CPG2_2"/>
    <property type="match status" value="1"/>
</dbReference>
<feature type="binding site" evidence="10">
    <location>
        <position position="88"/>
    </location>
    <ligand>
        <name>Zn(2+)</name>
        <dbReference type="ChEBI" id="CHEBI:29105"/>
        <label>1</label>
    </ligand>
</feature>